<evidence type="ECO:0000313" key="1">
    <source>
        <dbReference type="EMBL" id="MFF4777521.1"/>
    </source>
</evidence>
<organism evidence="1 2">
    <name type="scientific">Microtetraspora fusca</name>
    <dbReference type="NCBI Taxonomy" id="1997"/>
    <lineage>
        <taxon>Bacteria</taxon>
        <taxon>Bacillati</taxon>
        <taxon>Actinomycetota</taxon>
        <taxon>Actinomycetes</taxon>
        <taxon>Streptosporangiales</taxon>
        <taxon>Streptosporangiaceae</taxon>
        <taxon>Microtetraspora</taxon>
    </lineage>
</organism>
<dbReference type="Pfam" id="PF25681">
    <property type="entry name" value="Phage_TTP_17"/>
    <property type="match status" value="1"/>
</dbReference>
<dbReference type="InterPro" id="IPR058154">
    <property type="entry name" value="Bxb1_TTP-like"/>
</dbReference>
<proteinExistence type="predicted"/>
<evidence type="ECO:0000313" key="2">
    <source>
        <dbReference type="Proteomes" id="UP001602119"/>
    </source>
</evidence>
<sequence length="189" mass="20442">MAVDATRIVVPQLARVYLAPVGTTAPADPTSTLDPDWKEVGYFTPDSLQWSTDPSFEEVRSHQSNFPTRRFQTEETVQVQVDLQEWSAGNFKAVFGGGTVTSVAGPPAHYRFAPPPVGGRTQTACIVEVIDGSKTYRLVIPKAEQAEGAEVSLNKTSESTLPLRLTVLGSDVGDSWYLLTTDPAFAVTP</sequence>
<comment type="caution">
    <text evidence="1">The sequence shown here is derived from an EMBL/GenBank/DDBJ whole genome shotgun (WGS) entry which is preliminary data.</text>
</comment>
<name>A0ABW6VDY3_MICFU</name>
<evidence type="ECO:0008006" key="3">
    <source>
        <dbReference type="Google" id="ProtNLM"/>
    </source>
</evidence>
<reference evidence="1 2" key="1">
    <citation type="submission" date="2024-10" db="EMBL/GenBank/DDBJ databases">
        <title>The Natural Products Discovery Center: Release of the First 8490 Sequenced Strains for Exploring Actinobacteria Biosynthetic Diversity.</title>
        <authorList>
            <person name="Kalkreuter E."/>
            <person name="Kautsar S.A."/>
            <person name="Yang D."/>
            <person name="Bader C.D."/>
            <person name="Teijaro C.N."/>
            <person name="Fluegel L."/>
            <person name="Davis C.M."/>
            <person name="Simpson J.R."/>
            <person name="Lauterbach L."/>
            <person name="Steele A.D."/>
            <person name="Gui C."/>
            <person name="Meng S."/>
            <person name="Li G."/>
            <person name="Viehrig K."/>
            <person name="Ye F."/>
            <person name="Su P."/>
            <person name="Kiefer A.F."/>
            <person name="Nichols A."/>
            <person name="Cepeda A.J."/>
            <person name="Yan W."/>
            <person name="Fan B."/>
            <person name="Jiang Y."/>
            <person name="Adhikari A."/>
            <person name="Zheng C.-J."/>
            <person name="Schuster L."/>
            <person name="Cowan T.M."/>
            <person name="Smanski M.J."/>
            <person name="Chevrette M.G."/>
            <person name="De Carvalho L.P.S."/>
            <person name="Shen B."/>
        </authorList>
    </citation>
    <scope>NUCLEOTIDE SEQUENCE [LARGE SCALE GENOMIC DNA]</scope>
    <source>
        <strain evidence="1 2">NPDC001281</strain>
    </source>
</reference>
<dbReference type="Proteomes" id="UP001602119">
    <property type="component" value="Unassembled WGS sequence"/>
</dbReference>
<accession>A0ABW6VDY3</accession>
<dbReference type="RefSeq" id="WP_387345975.1">
    <property type="nucleotide sequence ID" value="NZ_JBIAXI010000024.1"/>
</dbReference>
<keyword evidence="2" id="KW-1185">Reference proteome</keyword>
<gene>
    <name evidence="1" type="ORF">ACFY05_32160</name>
</gene>
<dbReference type="EMBL" id="JBIAXI010000024">
    <property type="protein sequence ID" value="MFF4777521.1"/>
    <property type="molecule type" value="Genomic_DNA"/>
</dbReference>
<protein>
    <recommendedName>
        <fullName evidence="3">Phage tail protein</fullName>
    </recommendedName>
</protein>